<dbReference type="Gene3D" id="3.40.50.80">
    <property type="entry name" value="Nucleotide-binding domain of ferredoxin-NADP reductase (FNR) module"/>
    <property type="match status" value="1"/>
</dbReference>
<dbReference type="EMBL" id="MU404352">
    <property type="protein sequence ID" value="KAI1615498.1"/>
    <property type="molecule type" value="Genomic_DNA"/>
</dbReference>
<name>A0AAN6E227_9EURO</name>
<dbReference type="InterPro" id="IPR039261">
    <property type="entry name" value="FNR_nucleotide-bd"/>
</dbReference>
<dbReference type="Gene3D" id="3.10.20.30">
    <property type="match status" value="1"/>
</dbReference>
<dbReference type="GO" id="GO:0051537">
    <property type="term" value="F:2 iron, 2 sulfur cluster binding"/>
    <property type="evidence" value="ECO:0007669"/>
    <property type="project" value="UniProtKB-KW"/>
</dbReference>
<dbReference type="SUPFAM" id="SSF52343">
    <property type="entry name" value="Ferredoxin reductase-like, C-terminal NADP-linked domain"/>
    <property type="match status" value="1"/>
</dbReference>
<dbReference type="Gene3D" id="2.40.30.10">
    <property type="entry name" value="Translation factors"/>
    <property type="match status" value="1"/>
</dbReference>
<keyword evidence="2" id="KW-0411">Iron-sulfur</keyword>
<organism evidence="6 7">
    <name type="scientific">Exophiala viscosa</name>
    <dbReference type="NCBI Taxonomy" id="2486360"/>
    <lineage>
        <taxon>Eukaryota</taxon>
        <taxon>Fungi</taxon>
        <taxon>Dikarya</taxon>
        <taxon>Ascomycota</taxon>
        <taxon>Pezizomycotina</taxon>
        <taxon>Eurotiomycetes</taxon>
        <taxon>Chaetothyriomycetidae</taxon>
        <taxon>Chaetothyriales</taxon>
        <taxon>Herpotrichiellaceae</taxon>
        <taxon>Exophiala</taxon>
    </lineage>
</organism>
<feature type="domain" description="FAD-binding FR-type" evidence="5">
    <location>
        <begin position="226"/>
        <end position="329"/>
    </location>
</feature>
<dbReference type="InterPro" id="IPR006058">
    <property type="entry name" value="2Fe2S_fd_BS"/>
</dbReference>
<gene>
    <name evidence="6" type="ORF">EDD36DRAFT_190401</name>
</gene>
<proteinExistence type="predicted"/>
<dbReference type="GO" id="GO:0016491">
    <property type="term" value="F:oxidoreductase activity"/>
    <property type="evidence" value="ECO:0007669"/>
    <property type="project" value="InterPro"/>
</dbReference>
<dbReference type="Proteomes" id="UP001203852">
    <property type="component" value="Unassembled WGS sequence"/>
</dbReference>
<accession>A0AAN6E227</accession>
<dbReference type="Pfam" id="PF03473">
    <property type="entry name" value="MOSC"/>
    <property type="match status" value="1"/>
</dbReference>
<reference evidence="6" key="1">
    <citation type="journal article" date="2022" name="bioRxiv">
        <title>Deciphering the potential niche of two novel black yeast fungi from a biological soil crust based on their genomes, phenotypes, and melanin regulation.</title>
        <authorList>
            <consortium name="DOE Joint Genome Institute"/>
            <person name="Carr E.C."/>
            <person name="Barton Q."/>
            <person name="Grambo S."/>
            <person name="Sullivan M."/>
            <person name="Renfro C.M."/>
            <person name="Kuo A."/>
            <person name="Pangilinan J."/>
            <person name="Lipzen A."/>
            <person name="Keymanesh K."/>
            <person name="Savage E."/>
            <person name="Barry K."/>
            <person name="Grigoriev I.V."/>
            <person name="Riekhof W.R."/>
            <person name="Harris S.S."/>
        </authorList>
    </citation>
    <scope>NUCLEOTIDE SEQUENCE</scope>
    <source>
        <strain evidence="6">JF 03-4F</strain>
    </source>
</reference>
<feature type="domain" description="2Fe-2S ferredoxin-type" evidence="3">
    <location>
        <begin position="510"/>
        <end position="595"/>
    </location>
</feature>
<comment type="caution">
    <text evidence="6">The sequence shown here is derived from an EMBL/GenBank/DDBJ whole genome shotgun (WGS) entry which is preliminary data.</text>
</comment>
<evidence type="ECO:0000259" key="5">
    <source>
        <dbReference type="PROSITE" id="PS51384"/>
    </source>
</evidence>
<dbReference type="PROSITE" id="PS51085">
    <property type="entry name" value="2FE2S_FER_2"/>
    <property type="match status" value="1"/>
</dbReference>
<dbReference type="SUPFAM" id="SSF54292">
    <property type="entry name" value="2Fe-2S ferredoxin-like"/>
    <property type="match status" value="1"/>
</dbReference>
<keyword evidence="6" id="KW-0808">Transferase</keyword>
<dbReference type="InterPro" id="IPR017938">
    <property type="entry name" value="Riboflavin_synthase-like_b-brl"/>
</dbReference>
<dbReference type="GO" id="GO:0016301">
    <property type="term" value="F:kinase activity"/>
    <property type="evidence" value="ECO:0007669"/>
    <property type="project" value="UniProtKB-KW"/>
</dbReference>
<dbReference type="InterPro" id="IPR005302">
    <property type="entry name" value="MoCF_Sase_C"/>
</dbReference>
<feature type="domain" description="MOSC" evidence="4">
    <location>
        <begin position="27"/>
        <end position="163"/>
    </location>
</feature>
<dbReference type="AlphaFoldDB" id="A0AAN6E227"/>
<dbReference type="PANTHER" id="PTHR30212:SF2">
    <property type="entry name" value="PROTEIN YIIM"/>
    <property type="match status" value="1"/>
</dbReference>
<keyword evidence="1" id="KW-0408">Iron</keyword>
<dbReference type="PANTHER" id="PTHR30212">
    <property type="entry name" value="PROTEIN YIIM"/>
    <property type="match status" value="1"/>
</dbReference>
<dbReference type="InterPro" id="IPR012675">
    <property type="entry name" value="Beta-grasp_dom_sf"/>
</dbReference>
<dbReference type="Gene3D" id="2.40.33.20">
    <property type="entry name" value="PK beta-barrel domain-like"/>
    <property type="match status" value="1"/>
</dbReference>
<dbReference type="InterPro" id="IPR036010">
    <property type="entry name" value="2Fe-2S_ferredoxin-like_sf"/>
</dbReference>
<evidence type="ECO:0000256" key="1">
    <source>
        <dbReference type="ARBA" id="ARBA00022714"/>
    </source>
</evidence>
<evidence type="ECO:0000256" key="2">
    <source>
        <dbReference type="ARBA" id="ARBA00023014"/>
    </source>
</evidence>
<dbReference type="InterPro" id="IPR052353">
    <property type="entry name" value="Benzoxazolinone_Detox_Enz"/>
</dbReference>
<evidence type="ECO:0000313" key="7">
    <source>
        <dbReference type="Proteomes" id="UP001203852"/>
    </source>
</evidence>
<dbReference type="InterPro" id="IPR017927">
    <property type="entry name" value="FAD-bd_FR_type"/>
</dbReference>
<dbReference type="SUPFAM" id="SSF63380">
    <property type="entry name" value="Riboflavin synthase domain-like"/>
    <property type="match status" value="1"/>
</dbReference>
<dbReference type="CDD" id="cd00207">
    <property type="entry name" value="fer2"/>
    <property type="match status" value="1"/>
</dbReference>
<sequence>MEVVAVSCSKPQWLDVNGVRTWTSIVHQPSPSIHLTPDGIEENDTAAHDAQVYAFFSHHYDYWKDRLGLPKTAWNQCHWGENITLKTDIYLDENQISLGDVWKVGSDVLLQVCGARVPCHKLSWRCGQKDMWLKELADSGYCGVYLKILTGGLIQPGDRAQILVKQTDTATVASITKLAFDSSLKTKDTLNLLVKDPNLLSMNKLLFLRKLSVMHDQELVNKNHWDGWRAFRPTKIVQECEDILSFYLEPVDKQPLGTYLPGQFLTVRLPNGIIRTWSISDFPDHNNPEYCRLSIKKASENGASHWMHTKCTTSTKLFVRSPMGLFHLDWSPLFPGRQIYMSAGIGITPMIAMLKAHLKHYAMRKAPAIWVHVGRDEAFFPRNLLNEVLDLYDNEVRRTELLRIYIFYTRGVSPLQPANVDECVQTLQGRPTASFLSDVISPSYKINPLNITPIEIPGHISTFYTCGTSSFEKDMKSHLSGLKVPEGLIRSEAFTSSVLSSSSTVSLEKATVKFALSDVTAEWSSKPLQDQLTPCTLLELAEATGLKPTFGCRAGVCGACKVKVLSGSVSGGIQGDGGVLICSARPASQAVEIEV</sequence>
<dbReference type="InterPro" id="IPR011037">
    <property type="entry name" value="Pyrv_Knase-like_insert_dom_sf"/>
</dbReference>
<protein>
    <submittedName>
        <fullName evidence="6">Pyruvate kinase-like protein</fullName>
    </submittedName>
</protein>
<keyword evidence="1" id="KW-0001">2Fe-2S</keyword>
<evidence type="ECO:0000313" key="6">
    <source>
        <dbReference type="EMBL" id="KAI1615498.1"/>
    </source>
</evidence>
<evidence type="ECO:0000259" key="3">
    <source>
        <dbReference type="PROSITE" id="PS51085"/>
    </source>
</evidence>
<keyword evidence="7" id="KW-1185">Reference proteome</keyword>
<dbReference type="PROSITE" id="PS51340">
    <property type="entry name" value="MOSC"/>
    <property type="match status" value="1"/>
</dbReference>
<dbReference type="PROSITE" id="PS00197">
    <property type="entry name" value="2FE2S_FER_1"/>
    <property type="match status" value="1"/>
</dbReference>
<keyword evidence="1" id="KW-0479">Metal-binding</keyword>
<keyword evidence="6" id="KW-0418">Kinase</keyword>
<dbReference type="GO" id="GO:0030151">
    <property type="term" value="F:molybdenum ion binding"/>
    <property type="evidence" value="ECO:0007669"/>
    <property type="project" value="InterPro"/>
</dbReference>
<dbReference type="Pfam" id="PF00111">
    <property type="entry name" value="Fer2"/>
    <property type="match status" value="1"/>
</dbReference>
<keyword evidence="6" id="KW-0670">Pyruvate</keyword>
<dbReference type="GO" id="GO:0030170">
    <property type="term" value="F:pyridoxal phosphate binding"/>
    <property type="evidence" value="ECO:0007669"/>
    <property type="project" value="InterPro"/>
</dbReference>
<evidence type="ECO:0000259" key="4">
    <source>
        <dbReference type="PROSITE" id="PS51340"/>
    </source>
</evidence>
<dbReference type="PROSITE" id="PS51384">
    <property type="entry name" value="FAD_FR"/>
    <property type="match status" value="1"/>
</dbReference>
<dbReference type="InterPro" id="IPR001041">
    <property type="entry name" value="2Fe-2S_ferredoxin-type"/>
</dbReference>
<dbReference type="SUPFAM" id="SSF50800">
    <property type="entry name" value="PK beta-barrel domain-like"/>
    <property type="match status" value="1"/>
</dbReference>